<keyword evidence="7" id="KW-1185">Reference proteome</keyword>
<dbReference type="Pfam" id="PF17162">
    <property type="entry name" value="DUF5118"/>
    <property type="match status" value="1"/>
</dbReference>
<dbReference type="Proteomes" id="UP000198984">
    <property type="component" value="Unassembled WGS sequence"/>
</dbReference>
<feature type="chain" id="PRO_5011451656" description="Zinc-dependent metalloprotease" evidence="2">
    <location>
        <begin position="28"/>
        <end position="856"/>
    </location>
</feature>
<evidence type="ECO:0000259" key="3">
    <source>
        <dbReference type="Pfam" id="PF16313"/>
    </source>
</evidence>
<dbReference type="InterPro" id="IPR034032">
    <property type="entry name" value="Zn_MMP-like_bac"/>
</dbReference>
<dbReference type="GO" id="GO:0008237">
    <property type="term" value="F:metallopeptidase activity"/>
    <property type="evidence" value="ECO:0007669"/>
    <property type="project" value="InterPro"/>
</dbReference>
<accession>A0A1H8C663</accession>
<name>A0A1H8C663_9BACT</name>
<dbReference type="RefSeq" id="WP_089918474.1">
    <property type="nucleotide sequence ID" value="NZ_FOBB01000007.1"/>
</dbReference>
<feature type="domain" description="EcxA zinc-binding" evidence="3">
    <location>
        <begin position="452"/>
        <end position="759"/>
    </location>
</feature>
<feature type="signal peptide" evidence="2">
    <location>
        <begin position="1"/>
        <end position="27"/>
    </location>
</feature>
<evidence type="ECO:0000259" key="5">
    <source>
        <dbReference type="Pfam" id="PF17162"/>
    </source>
</evidence>
<protein>
    <recommendedName>
        <fullName evidence="8">Zinc-dependent metalloprotease</fullName>
    </recommendedName>
</protein>
<dbReference type="PANTHER" id="PTHR38478">
    <property type="entry name" value="PEPTIDASE M1A AND M12B"/>
    <property type="match status" value="1"/>
</dbReference>
<reference evidence="6 7" key="1">
    <citation type="submission" date="2016-10" db="EMBL/GenBank/DDBJ databases">
        <authorList>
            <person name="de Groot N.N."/>
        </authorList>
    </citation>
    <scope>NUCLEOTIDE SEQUENCE [LARGE SCALE GENOMIC DNA]</scope>
    <source>
        <strain evidence="6 7">DSM 21039</strain>
    </source>
</reference>
<dbReference type="InterPro" id="IPR033413">
    <property type="entry name" value="DUF5117"/>
</dbReference>
<dbReference type="InterPro" id="IPR024079">
    <property type="entry name" value="MetalloPept_cat_dom_sf"/>
</dbReference>
<gene>
    <name evidence="6" type="ORF">SAMN04488505_1077</name>
</gene>
<dbReference type="OrthoDB" id="9776599at2"/>
<dbReference type="STRING" id="573321.SAMN04488505_1077"/>
<dbReference type="InterPro" id="IPR032534">
    <property type="entry name" value="EcxA_zinc-bd"/>
</dbReference>
<sequence length="856" mass="95908">MHVRSRSVAVAAVLCCVSLALSAPASAQRKKKKQAVTAGAAKDTTAKPPIIPPQGTPKANPKPFSELITPKAKADSGLFNIYKLDDKVYFEISDSLLGRDILVVNRISKSAAGLRSFFYGYSGDQIGENVIRFEKGPNNRIFLKNVSYSEISKDSTQPMFNAVMNSNIQPIAAAFDIKAFSKENNGSIIDLTDYINGDNEILFFDQRMKMGLRLGGVQSDKSYIVDVRSYPINTEIKTVKTYSKSGAPGAPGFPPAAGGNATLELNSSLVLLPNVPMQPRYFDPRVGFFTTSVTDFDADPQGVKRLQMITRWRLEPKDEDLEKYKRGELVEPKKPIIFYIDPATPAKWRKYLIQGVNDWQTAFEQAGFKNAILAKMAPTAQEDSTWSLEDARFSAIVYKPSDIANASGPHVHDPRSGEILESHINWYHNVMRLLRNWYFVQCAPNDPRARTMEFDDELMGELIRFVSSHEVGHTLGLRHNFGSSSAYPVEKLRDKAWVEKNGHAPSIMDYARFNYVAQPEDSITGADLYPRINFYDKWAIEWGYREIPEAATAEAEKPILNKWTINRLKDKRYWFGTESNPDDPRSQNEDLGDNAMKASYYGIKNLQRIIPNLMAWTREPNEGYSNLGELYREITGQYSRYLGHVVKNVGGIYETPKTVEQEGAVYEAVPKATQQEAIKFLNQQLFITPKWLLDKDILQRTGNDATTVILARQEPILDRLLSTATLNKLLNASAMEGNNAYQATDMMNDLKKGIFSEVYTHKPIDIFRRNLQKVYVKNLTELLAPGGGSSLSGGMTIMFGSAPADPSRTDVSSIARAQLTTLRNEMRAAAAAMPDNMSRYHLTDLVQRITSALEPK</sequence>
<evidence type="ECO:0008006" key="8">
    <source>
        <dbReference type="Google" id="ProtNLM"/>
    </source>
</evidence>
<dbReference type="EMBL" id="FOBB01000007">
    <property type="protein sequence ID" value="SEM90520.1"/>
    <property type="molecule type" value="Genomic_DNA"/>
</dbReference>
<feature type="domain" description="DUF5118" evidence="5">
    <location>
        <begin position="61"/>
        <end position="109"/>
    </location>
</feature>
<evidence type="ECO:0000256" key="2">
    <source>
        <dbReference type="SAM" id="SignalP"/>
    </source>
</evidence>
<keyword evidence="2" id="KW-0732">Signal</keyword>
<proteinExistence type="predicted"/>
<evidence type="ECO:0000313" key="6">
    <source>
        <dbReference type="EMBL" id="SEM90520.1"/>
    </source>
</evidence>
<feature type="region of interest" description="Disordered" evidence="1">
    <location>
        <begin position="32"/>
        <end position="66"/>
    </location>
</feature>
<dbReference type="AlphaFoldDB" id="A0A1H8C663"/>
<dbReference type="InterPro" id="IPR033428">
    <property type="entry name" value="DUF5118"/>
</dbReference>
<feature type="domain" description="DUF5117" evidence="4">
    <location>
        <begin position="123"/>
        <end position="317"/>
    </location>
</feature>
<dbReference type="Pfam" id="PF17148">
    <property type="entry name" value="DUF5117"/>
    <property type="match status" value="1"/>
</dbReference>
<dbReference type="Pfam" id="PF16313">
    <property type="entry name" value="DUF4953"/>
    <property type="match status" value="1"/>
</dbReference>
<dbReference type="Gene3D" id="3.40.390.10">
    <property type="entry name" value="Collagenase (Catalytic Domain)"/>
    <property type="match status" value="1"/>
</dbReference>
<evidence type="ECO:0000259" key="4">
    <source>
        <dbReference type="Pfam" id="PF17148"/>
    </source>
</evidence>
<dbReference type="CDD" id="cd04276">
    <property type="entry name" value="ZnMc_MMP_like_2"/>
    <property type="match status" value="1"/>
</dbReference>
<evidence type="ECO:0000256" key="1">
    <source>
        <dbReference type="SAM" id="MobiDB-lite"/>
    </source>
</evidence>
<organism evidence="6 7">
    <name type="scientific">Chitinophaga rupis</name>
    <dbReference type="NCBI Taxonomy" id="573321"/>
    <lineage>
        <taxon>Bacteria</taxon>
        <taxon>Pseudomonadati</taxon>
        <taxon>Bacteroidota</taxon>
        <taxon>Chitinophagia</taxon>
        <taxon>Chitinophagales</taxon>
        <taxon>Chitinophagaceae</taxon>
        <taxon>Chitinophaga</taxon>
    </lineage>
</organism>
<evidence type="ECO:0000313" key="7">
    <source>
        <dbReference type="Proteomes" id="UP000198984"/>
    </source>
</evidence>
<dbReference type="SUPFAM" id="SSF55486">
    <property type="entry name" value="Metalloproteases ('zincins'), catalytic domain"/>
    <property type="match status" value="1"/>
</dbReference>
<dbReference type="PANTHER" id="PTHR38478:SF1">
    <property type="entry name" value="ZINC DEPENDENT METALLOPROTEASE DOMAIN LIPOPROTEIN"/>
    <property type="match status" value="1"/>
</dbReference>